<comment type="cofactor">
    <cofactor evidence="5">
        <name>[4Fe-4S] cluster</name>
        <dbReference type="ChEBI" id="CHEBI:49883"/>
    </cofactor>
    <text evidence="5">Binds 1 [4Fe-4S] cluster per subunit.</text>
</comment>
<feature type="binding site" evidence="5">
    <location>
        <position position="103"/>
    </location>
    <ligand>
        <name>[4Fe-4S] cluster</name>
        <dbReference type="ChEBI" id="CHEBI:49883"/>
    </ligand>
</feature>
<dbReference type="GO" id="GO:0051745">
    <property type="term" value="F:4-hydroxy-3-methylbut-2-enyl diphosphate reductase activity"/>
    <property type="evidence" value="ECO:0007669"/>
    <property type="project" value="UniProtKB-UniRule"/>
</dbReference>
<sequence>MEVVRITPRGYCHGVVEAIRIAKRVGSERAAGEQVTMLGYLVHNEHVTRDLEEHGVALVDAPDRMKGLDQIQSGTVVFTAHGISPQVVAEAQRRGLQVVDATCSDVTRTHDLVRQLTAQGYHVVYIGKRGHPEPAGALGVAPDQTTLVERIEEVDDLTFPVGTRLAVTCQTTLSMWDTKAIIDRLVERFPDIAVHNEICLATQQRQEAAVLAATDVDCVVVVGSRRSSNSLRLVQVVEERAGKPAFLVDTAAELKPEWFAGMNRVGVTAGASTPTQLTREVIATIEALPVATMETAPVPLV</sequence>
<evidence type="ECO:0000256" key="2">
    <source>
        <dbReference type="ARBA" id="ARBA00022723"/>
    </source>
</evidence>
<feature type="binding site" evidence="5">
    <location>
        <position position="228"/>
    </location>
    <ligand>
        <name>(2E)-4-hydroxy-3-methylbut-2-enyl diphosphate</name>
        <dbReference type="ChEBI" id="CHEBI:128753"/>
    </ligand>
</feature>
<dbReference type="HAMAP" id="MF_00191">
    <property type="entry name" value="IspH"/>
    <property type="match status" value="1"/>
</dbReference>
<accession>A0A934KIH9</accession>
<dbReference type="GO" id="GO:0051539">
    <property type="term" value="F:4 iron, 4 sulfur cluster binding"/>
    <property type="evidence" value="ECO:0007669"/>
    <property type="project" value="UniProtKB-UniRule"/>
</dbReference>
<feature type="binding site" evidence="5">
    <location>
        <position position="227"/>
    </location>
    <ligand>
        <name>(2E)-4-hydroxy-3-methylbut-2-enyl diphosphate</name>
        <dbReference type="ChEBI" id="CHEBI:128753"/>
    </ligand>
</feature>
<dbReference type="Gene3D" id="3.40.1010.20">
    <property type="entry name" value="4-hydroxy-3-methylbut-2-enyl diphosphate reductase, catalytic domain"/>
    <property type="match status" value="2"/>
</dbReference>
<gene>
    <name evidence="5" type="primary">ispH</name>
    <name evidence="6" type="ORF">JF887_08245</name>
</gene>
<comment type="catalytic activity">
    <reaction evidence="5">
        <text>isopentenyl diphosphate + 2 oxidized [2Fe-2S]-[ferredoxin] + H2O = (2E)-4-hydroxy-3-methylbut-2-enyl diphosphate + 2 reduced [2Fe-2S]-[ferredoxin] + 2 H(+)</text>
        <dbReference type="Rhea" id="RHEA:24488"/>
        <dbReference type="Rhea" id="RHEA-COMP:10000"/>
        <dbReference type="Rhea" id="RHEA-COMP:10001"/>
        <dbReference type="ChEBI" id="CHEBI:15377"/>
        <dbReference type="ChEBI" id="CHEBI:15378"/>
        <dbReference type="ChEBI" id="CHEBI:33737"/>
        <dbReference type="ChEBI" id="CHEBI:33738"/>
        <dbReference type="ChEBI" id="CHEBI:128753"/>
        <dbReference type="ChEBI" id="CHEBI:128769"/>
        <dbReference type="EC" id="1.17.7.4"/>
    </reaction>
</comment>
<feature type="binding site" evidence="5">
    <location>
        <position position="228"/>
    </location>
    <ligand>
        <name>isopentenyl diphosphate</name>
        <dbReference type="ChEBI" id="CHEBI:128769"/>
    </ligand>
</feature>
<feature type="binding site" evidence="5">
    <location>
        <position position="81"/>
    </location>
    <ligand>
        <name>(2E)-4-hydroxy-3-methylbut-2-enyl diphosphate</name>
        <dbReference type="ChEBI" id="CHEBI:128753"/>
    </ligand>
</feature>
<keyword evidence="5" id="KW-0414">Isoprene biosynthesis</keyword>
<dbReference type="CDD" id="cd13944">
    <property type="entry name" value="lytB_ispH"/>
    <property type="match status" value="1"/>
</dbReference>
<feature type="binding site" evidence="5">
    <location>
        <position position="229"/>
    </location>
    <ligand>
        <name>isopentenyl diphosphate</name>
        <dbReference type="ChEBI" id="CHEBI:128769"/>
    </ligand>
</feature>
<evidence type="ECO:0000256" key="5">
    <source>
        <dbReference type="HAMAP-Rule" id="MF_00191"/>
    </source>
</evidence>
<dbReference type="PANTHER" id="PTHR30426:SF0">
    <property type="entry name" value="4-HYDROXY-3-METHYLBUT-2-ENYL DIPHOSPHATE REDUCTASE"/>
    <property type="match status" value="1"/>
</dbReference>
<dbReference type="Proteomes" id="UP000614410">
    <property type="component" value="Unassembled WGS sequence"/>
</dbReference>
<feature type="binding site" evidence="5">
    <location>
        <position position="131"/>
    </location>
    <ligand>
        <name>isopentenyl diphosphate</name>
        <dbReference type="ChEBI" id="CHEBI:128769"/>
    </ligand>
</feature>
<comment type="similarity">
    <text evidence="5">Belongs to the IspH family.</text>
</comment>
<dbReference type="InterPro" id="IPR003451">
    <property type="entry name" value="LytB/IspH"/>
</dbReference>
<evidence type="ECO:0000256" key="1">
    <source>
        <dbReference type="ARBA" id="ARBA00022485"/>
    </source>
</evidence>
<keyword evidence="2 5" id="KW-0479">Metal-binding</keyword>
<dbReference type="AlphaFoldDB" id="A0A934KIH9"/>
<feature type="binding site" evidence="5">
    <location>
        <position position="43"/>
    </location>
    <ligand>
        <name>isopentenyl diphosphate</name>
        <dbReference type="ChEBI" id="CHEBI:128769"/>
    </ligand>
</feature>
<feature type="binding site" evidence="5">
    <location>
        <position position="12"/>
    </location>
    <ligand>
        <name>[4Fe-4S] cluster</name>
        <dbReference type="ChEBI" id="CHEBI:49883"/>
    </ligand>
</feature>
<keyword evidence="4 5" id="KW-0411">Iron-sulfur</keyword>
<comment type="pathway">
    <text evidence="5">Isoprenoid biosynthesis; dimethylallyl diphosphate biosynthesis; dimethylallyl diphosphate from (2E)-4-hydroxy-3-methylbutenyl diphosphate: step 1/1.</text>
</comment>
<evidence type="ECO:0000313" key="6">
    <source>
        <dbReference type="EMBL" id="MBJ7609406.1"/>
    </source>
</evidence>
<feature type="binding site" evidence="5">
    <location>
        <position position="227"/>
    </location>
    <ligand>
        <name>isopentenyl diphosphate</name>
        <dbReference type="ChEBI" id="CHEBI:128769"/>
    </ligand>
</feature>
<feature type="binding site" evidence="5">
    <location>
        <position position="272"/>
    </location>
    <ligand>
        <name>(2E)-4-hydroxy-3-methylbut-2-enyl diphosphate</name>
        <dbReference type="ChEBI" id="CHEBI:128753"/>
    </ligand>
</feature>
<proteinExistence type="inferred from homology"/>
<feature type="active site" description="Proton donor" evidence="5">
    <location>
        <position position="133"/>
    </location>
</feature>
<dbReference type="NCBIfam" id="TIGR00216">
    <property type="entry name" value="ispH_lytB"/>
    <property type="match status" value="1"/>
</dbReference>
<dbReference type="GO" id="GO:0019288">
    <property type="term" value="P:isopentenyl diphosphate biosynthetic process, methylerythritol 4-phosphate pathway"/>
    <property type="evidence" value="ECO:0007669"/>
    <property type="project" value="UniProtKB-UniRule"/>
</dbReference>
<feature type="binding site" evidence="5">
    <location>
        <position position="272"/>
    </location>
    <ligand>
        <name>isopentenyl diphosphate</name>
        <dbReference type="ChEBI" id="CHEBI:128769"/>
    </ligand>
</feature>
<feature type="binding site" evidence="5">
    <location>
        <position position="131"/>
    </location>
    <ligand>
        <name>(2E)-4-hydroxy-3-methylbut-2-enyl diphosphate</name>
        <dbReference type="ChEBI" id="CHEBI:128753"/>
    </ligand>
</feature>
<dbReference type="NCBIfam" id="NF002187">
    <property type="entry name" value="PRK01045.1-1"/>
    <property type="match status" value="1"/>
</dbReference>
<name>A0A934KIH9_9BACT</name>
<dbReference type="Pfam" id="PF02401">
    <property type="entry name" value="LYTB"/>
    <property type="match status" value="1"/>
</dbReference>
<dbReference type="GO" id="GO:0050992">
    <property type="term" value="P:dimethylallyl diphosphate biosynthetic process"/>
    <property type="evidence" value="ECO:0007669"/>
    <property type="project" value="UniProtKB-UniRule"/>
</dbReference>
<reference evidence="6 7" key="1">
    <citation type="submission" date="2020-10" db="EMBL/GenBank/DDBJ databases">
        <title>Ca. Dormibacterota MAGs.</title>
        <authorList>
            <person name="Montgomery K."/>
        </authorList>
    </citation>
    <scope>NUCLEOTIDE SEQUENCE [LARGE SCALE GENOMIC DNA]</scope>
    <source>
        <strain evidence="6">Mitchell_Peninsula_5</strain>
    </source>
</reference>
<feature type="binding site" evidence="5">
    <location>
        <position position="43"/>
    </location>
    <ligand>
        <name>(2E)-4-hydroxy-3-methylbut-2-enyl diphosphate</name>
        <dbReference type="ChEBI" id="CHEBI:128753"/>
    </ligand>
</feature>
<feature type="binding site" evidence="5">
    <location>
        <position position="228"/>
    </location>
    <ligand>
        <name>dimethylallyl diphosphate</name>
        <dbReference type="ChEBI" id="CHEBI:57623"/>
    </ligand>
</feature>
<feature type="binding site" evidence="5">
    <location>
        <position position="81"/>
    </location>
    <ligand>
        <name>isopentenyl diphosphate</name>
        <dbReference type="ChEBI" id="CHEBI:128769"/>
    </ligand>
</feature>
<protein>
    <recommendedName>
        <fullName evidence="5">4-hydroxy-3-methylbut-2-enyl diphosphate reductase</fullName>
        <shortName evidence="5">HMBPP reductase</shortName>
        <ecNumber evidence="5">1.17.7.4</ecNumber>
    </recommendedName>
</protein>
<feature type="binding site" evidence="5">
    <location>
        <position position="229"/>
    </location>
    <ligand>
        <name>dimethylallyl diphosphate</name>
        <dbReference type="ChEBI" id="CHEBI:57623"/>
    </ligand>
</feature>
<feature type="binding site" evidence="5">
    <location>
        <position position="229"/>
    </location>
    <ligand>
        <name>(2E)-4-hydroxy-3-methylbut-2-enyl diphosphate</name>
        <dbReference type="ChEBI" id="CHEBI:128753"/>
    </ligand>
</feature>
<feature type="binding site" evidence="5">
    <location>
        <position position="43"/>
    </location>
    <ligand>
        <name>dimethylallyl diphosphate</name>
        <dbReference type="ChEBI" id="CHEBI:57623"/>
    </ligand>
</feature>
<dbReference type="Gene3D" id="3.40.50.11270">
    <property type="match status" value="1"/>
</dbReference>
<comment type="caution">
    <text evidence="6">The sequence shown here is derived from an EMBL/GenBank/DDBJ whole genome shotgun (WGS) entry which is preliminary data.</text>
</comment>
<organism evidence="6 7">
    <name type="scientific">Candidatus Amunia macphersoniae</name>
    <dbReference type="NCBI Taxonomy" id="3127014"/>
    <lineage>
        <taxon>Bacteria</taxon>
        <taxon>Bacillati</taxon>
        <taxon>Candidatus Dormiibacterota</taxon>
        <taxon>Candidatus Dormibacteria</taxon>
        <taxon>Candidatus Aeolococcales</taxon>
        <taxon>Candidatus Aeolococcaceae</taxon>
        <taxon>Candidatus Amunia</taxon>
    </lineage>
</organism>
<evidence type="ECO:0000256" key="4">
    <source>
        <dbReference type="ARBA" id="ARBA00023014"/>
    </source>
</evidence>
<evidence type="ECO:0000313" key="7">
    <source>
        <dbReference type="Proteomes" id="UP000614410"/>
    </source>
</evidence>
<comment type="catalytic activity">
    <reaction evidence="5">
        <text>dimethylallyl diphosphate + 2 oxidized [2Fe-2S]-[ferredoxin] + H2O = (2E)-4-hydroxy-3-methylbut-2-enyl diphosphate + 2 reduced [2Fe-2S]-[ferredoxin] + 2 H(+)</text>
        <dbReference type="Rhea" id="RHEA:24825"/>
        <dbReference type="Rhea" id="RHEA-COMP:10000"/>
        <dbReference type="Rhea" id="RHEA-COMP:10001"/>
        <dbReference type="ChEBI" id="CHEBI:15377"/>
        <dbReference type="ChEBI" id="CHEBI:15378"/>
        <dbReference type="ChEBI" id="CHEBI:33737"/>
        <dbReference type="ChEBI" id="CHEBI:33738"/>
        <dbReference type="ChEBI" id="CHEBI:57623"/>
        <dbReference type="ChEBI" id="CHEBI:128753"/>
        <dbReference type="EC" id="1.17.7.4"/>
    </reaction>
</comment>
<keyword evidence="5 6" id="KW-0560">Oxidoreductase</keyword>
<dbReference type="PANTHER" id="PTHR30426">
    <property type="entry name" value="4-HYDROXY-3-METHYLBUT-2-ENYL DIPHOSPHATE REDUCTASE"/>
    <property type="match status" value="1"/>
</dbReference>
<keyword evidence="1 5" id="KW-0004">4Fe-4S</keyword>
<dbReference type="EMBL" id="JAEKNN010000041">
    <property type="protein sequence ID" value="MBJ7609406.1"/>
    <property type="molecule type" value="Genomic_DNA"/>
</dbReference>
<comment type="pathway">
    <text evidence="5">Isoprenoid biosynthesis; isopentenyl diphosphate biosynthesis via DXP pathway; isopentenyl diphosphate from 1-deoxy-D-xylulose 5-phosphate: step 6/6.</text>
</comment>
<dbReference type="EC" id="1.17.7.4" evidence="5"/>
<feature type="binding site" evidence="5">
    <location>
        <position position="272"/>
    </location>
    <ligand>
        <name>dimethylallyl diphosphate</name>
        <dbReference type="ChEBI" id="CHEBI:57623"/>
    </ligand>
</feature>
<feature type="binding site" evidence="5">
    <location>
        <position position="199"/>
    </location>
    <ligand>
        <name>[4Fe-4S] cluster</name>
        <dbReference type="ChEBI" id="CHEBI:49883"/>
    </ligand>
</feature>
<evidence type="ECO:0000256" key="3">
    <source>
        <dbReference type="ARBA" id="ARBA00023004"/>
    </source>
</evidence>
<dbReference type="GO" id="GO:0016114">
    <property type="term" value="P:terpenoid biosynthetic process"/>
    <property type="evidence" value="ECO:0007669"/>
    <property type="project" value="UniProtKB-UniRule"/>
</dbReference>
<feature type="binding site" evidence="5">
    <location>
        <position position="131"/>
    </location>
    <ligand>
        <name>dimethylallyl diphosphate</name>
        <dbReference type="ChEBI" id="CHEBI:57623"/>
    </ligand>
</feature>
<feature type="binding site" evidence="5">
    <location>
        <position position="227"/>
    </location>
    <ligand>
        <name>dimethylallyl diphosphate</name>
        <dbReference type="ChEBI" id="CHEBI:57623"/>
    </ligand>
</feature>
<feature type="binding site" evidence="5">
    <location>
        <position position="81"/>
    </location>
    <ligand>
        <name>dimethylallyl diphosphate</name>
        <dbReference type="ChEBI" id="CHEBI:57623"/>
    </ligand>
</feature>
<keyword evidence="3 5" id="KW-0408">Iron</keyword>
<feature type="binding site" evidence="5">
    <location>
        <position position="171"/>
    </location>
    <ligand>
        <name>(2E)-4-hydroxy-3-methylbut-2-enyl diphosphate</name>
        <dbReference type="ChEBI" id="CHEBI:128753"/>
    </ligand>
</feature>
<comment type="function">
    <text evidence="5">Catalyzes the conversion of 1-hydroxy-2-methyl-2-(E)-butenyl 4-diphosphate (HMBPP) into a mixture of isopentenyl diphosphate (IPP) and dimethylallyl diphosphate (DMAPP). Acts in the terminal step of the DOXP/MEP pathway for isoprenoid precursor biosynthesis.</text>
</comment>
<dbReference type="GO" id="GO:0046872">
    <property type="term" value="F:metal ion binding"/>
    <property type="evidence" value="ECO:0007669"/>
    <property type="project" value="UniProtKB-KW"/>
</dbReference>